<accession>A0A811U6L6</accession>
<feature type="region of interest" description="Disordered" evidence="1">
    <location>
        <begin position="68"/>
        <end position="92"/>
    </location>
</feature>
<keyword evidence="3" id="KW-1185">Reference proteome</keyword>
<gene>
    <name evidence="2" type="ORF">CCAP1982_LOCUS3359</name>
</gene>
<proteinExistence type="predicted"/>
<organism evidence="2 3">
    <name type="scientific">Ceratitis capitata</name>
    <name type="common">Mediterranean fruit fly</name>
    <name type="synonym">Tephritis capitata</name>
    <dbReference type="NCBI Taxonomy" id="7213"/>
    <lineage>
        <taxon>Eukaryota</taxon>
        <taxon>Metazoa</taxon>
        <taxon>Ecdysozoa</taxon>
        <taxon>Arthropoda</taxon>
        <taxon>Hexapoda</taxon>
        <taxon>Insecta</taxon>
        <taxon>Pterygota</taxon>
        <taxon>Neoptera</taxon>
        <taxon>Endopterygota</taxon>
        <taxon>Diptera</taxon>
        <taxon>Brachycera</taxon>
        <taxon>Muscomorpha</taxon>
        <taxon>Tephritoidea</taxon>
        <taxon>Tephritidae</taxon>
        <taxon>Ceratitis</taxon>
        <taxon>Ceratitis</taxon>
    </lineage>
</organism>
<comment type="caution">
    <text evidence="2">The sequence shown here is derived from an EMBL/GenBank/DDBJ whole genome shotgun (WGS) entry which is preliminary data.</text>
</comment>
<evidence type="ECO:0000313" key="2">
    <source>
        <dbReference type="EMBL" id="CAD6994624.1"/>
    </source>
</evidence>
<feature type="region of interest" description="Disordered" evidence="1">
    <location>
        <begin position="1"/>
        <end position="31"/>
    </location>
</feature>
<reference evidence="2" key="1">
    <citation type="submission" date="2020-11" db="EMBL/GenBank/DDBJ databases">
        <authorList>
            <person name="Whitehead M."/>
        </authorList>
    </citation>
    <scope>NUCLEOTIDE SEQUENCE</scope>
    <source>
        <strain evidence="2">EGII</strain>
    </source>
</reference>
<dbReference type="EMBL" id="CAJHJT010000001">
    <property type="protein sequence ID" value="CAD6994624.1"/>
    <property type="molecule type" value="Genomic_DNA"/>
</dbReference>
<evidence type="ECO:0000256" key="1">
    <source>
        <dbReference type="SAM" id="MobiDB-lite"/>
    </source>
</evidence>
<name>A0A811U6L6_CERCA</name>
<protein>
    <submittedName>
        <fullName evidence="2">(Mediterranean fruit fly) hypothetical protein</fullName>
    </submittedName>
</protein>
<dbReference type="Proteomes" id="UP000606786">
    <property type="component" value="Unassembled WGS sequence"/>
</dbReference>
<sequence length="103" mass="11341">MPMRHERRLHESNAAAQTNQPNEPGARLNTRTHLRGSVTLCTMTGWTLAVGSWQLAVVLSHLGRGGAAIKSHHQQPNNNLPTQSNQPTDQATATRVFVTRIQL</sequence>
<feature type="compositionally biased region" description="Polar residues" evidence="1">
    <location>
        <begin position="74"/>
        <end position="92"/>
    </location>
</feature>
<evidence type="ECO:0000313" key="3">
    <source>
        <dbReference type="Proteomes" id="UP000606786"/>
    </source>
</evidence>
<dbReference type="AlphaFoldDB" id="A0A811U6L6"/>